<gene>
    <name evidence="9" type="ORF">GDO81_005090</name>
</gene>
<evidence type="ECO:0000259" key="5">
    <source>
        <dbReference type="PROSITE" id="PS50002"/>
    </source>
</evidence>
<dbReference type="PROSITE" id="PS50003">
    <property type="entry name" value="PH_DOMAIN"/>
    <property type="match status" value="1"/>
</dbReference>
<dbReference type="InterPro" id="IPR001452">
    <property type="entry name" value="SH3_domain"/>
</dbReference>
<evidence type="ECO:0000259" key="7">
    <source>
        <dbReference type="PROSITE" id="PS50020"/>
    </source>
</evidence>
<dbReference type="InterPro" id="IPR008936">
    <property type="entry name" value="Rho_GTPase_activation_prot"/>
</dbReference>
<dbReference type="PANTHER" id="PTHR23176:SF103">
    <property type="entry name" value="RHO GTPASE-ACTIVATING PROTEIN 9"/>
    <property type="match status" value="1"/>
</dbReference>
<dbReference type="EMBL" id="WNYA01000002">
    <property type="protein sequence ID" value="KAG8585608.1"/>
    <property type="molecule type" value="Genomic_DNA"/>
</dbReference>
<evidence type="ECO:0008006" key="11">
    <source>
        <dbReference type="Google" id="ProtNLM"/>
    </source>
</evidence>
<dbReference type="InterPro" id="IPR036020">
    <property type="entry name" value="WW_dom_sf"/>
</dbReference>
<dbReference type="InterPro" id="IPR001202">
    <property type="entry name" value="WW_dom"/>
</dbReference>
<feature type="domain" description="SH3" evidence="5">
    <location>
        <begin position="20"/>
        <end position="86"/>
    </location>
</feature>
<reference evidence="9" key="1">
    <citation type="thesis" date="2020" institute="ProQuest LLC" country="789 East Eisenhower Parkway, Ann Arbor, MI, USA">
        <title>Comparative Genomics and Chromosome Evolution.</title>
        <authorList>
            <person name="Mudd A.B."/>
        </authorList>
    </citation>
    <scope>NUCLEOTIDE SEQUENCE</scope>
    <source>
        <strain evidence="9">237g6f4</strain>
        <tissue evidence="9">Blood</tissue>
    </source>
</reference>
<dbReference type="InterPro" id="IPR011993">
    <property type="entry name" value="PH-like_dom_sf"/>
</dbReference>
<dbReference type="AlphaFoldDB" id="A0AAV7CN82"/>
<sequence>MFSGPWTLEGRSWKRSHPTTKPVILRVLSSYMFQVADGSIISLKEGDVLLPLNKLDKDWWQVRKIGDCEKNKPFSVPTSYINELITHKNQGHRSKTEYIVSKLFHRSQDNLLIPQFSTSKMEVQNRSNQKCEDPRRKEENVPLISGILTRSHRKSASFSLSSSWHGQFPKSEKQKNVFQKCVSEKVSLANTMQDTTPVYCNLEEMKQRKGAPPSPTCSPIHIVENWEHHIDPITGRNFFINIETREKTWKPPRRSKTLGRAVTPPGDCESTEESDDPTSKISEDQSSLTTSSLSSSCSSLSSPSIDVDKPRLSYTRSMVLSHSQRPRRSHRRNLSHHMVEDFNNANLNSDLKLTPVTVLDVPHEVEKAGQLNKTKIAEGGRKLKKNWTTSLVVLTGNSLVFYKDPKVPAPPGWKPSNSKPESSMDLRGAYIDWAQDMSSKKNVIHLRMVTGNEFLLHSDKEGVVQEWYDALQRVIERLERENPLEEMILRRAGSMEILDGSGGEEESPLKTKDSRKFSLSWVSNNVGGFDRKKVKHRLKKMLLKRPPLQTLQEKGLIKDQVFGCRLDGLCYRENNTVPKFVRLCIEAVNEKGLDVDGIYRVNGNLSIIQKLRFIVDRERAVTTDGRYLFPEQLTQEEKLDLNSSEWEDIHVITGALKMFFRELPEPIIPFSFFEEFILAVQIPDVEEKVQILKELVRNLPEPNHDTLDYIVSHLNRVKEHSEMNRMTTQNIGIVFGPTLMRPEKEQFANIAANMVYQNQVVENFLTHYEEIFQSSEEDYRNSLCGETECVAKPHIIMSTPL</sequence>
<dbReference type="PROSITE" id="PS50020">
    <property type="entry name" value="WW_DOMAIN_2"/>
    <property type="match status" value="1"/>
</dbReference>
<dbReference type="PROSITE" id="PS50002">
    <property type="entry name" value="SH3"/>
    <property type="match status" value="1"/>
</dbReference>
<dbReference type="CDD" id="cd13233">
    <property type="entry name" value="PH_ARHGAP9-like"/>
    <property type="match status" value="1"/>
</dbReference>
<keyword evidence="10" id="KW-1185">Reference proteome</keyword>
<keyword evidence="1 3" id="KW-0728">SH3 domain</keyword>
<dbReference type="PANTHER" id="PTHR23176">
    <property type="entry name" value="RHO/RAC/CDC GTPASE-ACTIVATING PROTEIN"/>
    <property type="match status" value="1"/>
</dbReference>
<dbReference type="InterPro" id="IPR050729">
    <property type="entry name" value="Rho-GAP"/>
</dbReference>
<dbReference type="PROSITE" id="PS50238">
    <property type="entry name" value="RHOGAP"/>
    <property type="match status" value="1"/>
</dbReference>
<comment type="caution">
    <text evidence="9">The sequence shown here is derived from an EMBL/GenBank/DDBJ whole genome shotgun (WGS) entry which is preliminary data.</text>
</comment>
<feature type="region of interest" description="Disordered" evidence="4">
    <location>
        <begin position="249"/>
        <end position="308"/>
    </location>
</feature>
<evidence type="ECO:0000256" key="4">
    <source>
        <dbReference type="SAM" id="MobiDB-lite"/>
    </source>
</evidence>
<dbReference type="SUPFAM" id="SSF51045">
    <property type="entry name" value="WW domain"/>
    <property type="match status" value="1"/>
</dbReference>
<dbReference type="SMART" id="SM00233">
    <property type="entry name" value="PH"/>
    <property type="match status" value="1"/>
</dbReference>
<dbReference type="FunFam" id="2.30.29.30:FF:000182">
    <property type="entry name" value="Rho GTPase activating protein 9"/>
    <property type="match status" value="1"/>
</dbReference>
<dbReference type="Pfam" id="PF00620">
    <property type="entry name" value="RhoGAP"/>
    <property type="match status" value="1"/>
</dbReference>
<dbReference type="CDD" id="cd04403">
    <property type="entry name" value="RhoGAP_ARHGAP27_15_12_9"/>
    <property type="match status" value="1"/>
</dbReference>
<evidence type="ECO:0000256" key="1">
    <source>
        <dbReference type="ARBA" id="ARBA00022443"/>
    </source>
</evidence>
<dbReference type="Proteomes" id="UP000824782">
    <property type="component" value="Unassembled WGS sequence"/>
</dbReference>
<dbReference type="SMART" id="SM00324">
    <property type="entry name" value="RhoGAP"/>
    <property type="match status" value="1"/>
</dbReference>
<keyword evidence="2" id="KW-0343">GTPase activation</keyword>
<evidence type="ECO:0000313" key="10">
    <source>
        <dbReference type="Proteomes" id="UP000824782"/>
    </source>
</evidence>
<accession>A0AAV7CN82</accession>
<name>A0AAV7CN82_ENGPU</name>
<dbReference type="GO" id="GO:0005096">
    <property type="term" value="F:GTPase activator activity"/>
    <property type="evidence" value="ECO:0007669"/>
    <property type="project" value="UniProtKB-KW"/>
</dbReference>
<dbReference type="SUPFAM" id="SSF50729">
    <property type="entry name" value="PH domain-like"/>
    <property type="match status" value="1"/>
</dbReference>
<dbReference type="InterPro" id="IPR036028">
    <property type="entry name" value="SH3-like_dom_sf"/>
</dbReference>
<proteinExistence type="predicted"/>
<evidence type="ECO:0000313" key="9">
    <source>
        <dbReference type="EMBL" id="KAG8585608.1"/>
    </source>
</evidence>
<dbReference type="GO" id="GO:0007165">
    <property type="term" value="P:signal transduction"/>
    <property type="evidence" value="ECO:0007669"/>
    <property type="project" value="InterPro"/>
</dbReference>
<dbReference type="SUPFAM" id="SSF50044">
    <property type="entry name" value="SH3-domain"/>
    <property type="match status" value="1"/>
</dbReference>
<dbReference type="InterPro" id="IPR001849">
    <property type="entry name" value="PH_domain"/>
</dbReference>
<feature type="domain" description="PH" evidence="6">
    <location>
        <begin position="364"/>
        <end position="476"/>
    </location>
</feature>
<dbReference type="CDD" id="cd00201">
    <property type="entry name" value="WW"/>
    <property type="match status" value="1"/>
</dbReference>
<feature type="domain" description="Rho-GAP" evidence="8">
    <location>
        <begin position="564"/>
        <end position="772"/>
    </location>
</feature>
<dbReference type="GO" id="GO:0005737">
    <property type="term" value="C:cytoplasm"/>
    <property type="evidence" value="ECO:0007669"/>
    <property type="project" value="TreeGrafter"/>
</dbReference>
<dbReference type="InterPro" id="IPR000198">
    <property type="entry name" value="RhoGAP_dom"/>
</dbReference>
<dbReference type="Gene3D" id="2.20.70.10">
    <property type="match status" value="1"/>
</dbReference>
<dbReference type="Pfam" id="PF00169">
    <property type="entry name" value="PH"/>
    <property type="match status" value="1"/>
</dbReference>
<evidence type="ECO:0000259" key="6">
    <source>
        <dbReference type="PROSITE" id="PS50003"/>
    </source>
</evidence>
<dbReference type="SUPFAM" id="SSF48350">
    <property type="entry name" value="GTPase activation domain, GAP"/>
    <property type="match status" value="1"/>
</dbReference>
<feature type="domain" description="WW" evidence="7">
    <location>
        <begin position="220"/>
        <end position="254"/>
    </location>
</feature>
<dbReference type="Gene3D" id="2.30.30.40">
    <property type="entry name" value="SH3 Domains"/>
    <property type="match status" value="1"/>
</dbReference>
<evidence type="ECO:0000256" key="2">
    <source>
        <dbReference type="ARBA" id="ARBA00022468"/>
    </source>
</evidence>
<evidence type="ECO:0000259" key="8">
    <source>
        <dbReference type="PROSITE" id="PS50238"/>
    </source>
</evidence>
<evidence type="ECO:0000256" key="3">
    <source>
        <dbReference type="PROSITE-ProRule" id="PRU00192"/>
    </source>
</evidence>
<organism evidence="9 10">
    <name type="scientific">Engystomops pustulosus</name>
    <name type="common">Tungara frog</name>
    <name type="synonym">Physalaemus pustulosus</name>
    <dbReference type="NCBI Taxonomy" id="76066"/>
    <lineage>
        <taxon>Eukaryota</taxon>
        <taxon>Metazoa</taxon>
        <taxon>Chordata</taxon>
        <taxon>Craniata</taxon>
        <taxon>Vertebrata</taxon>
        <taxon>Euteleostomi</taxon>
        <taxon>Amphibia</taxon>
        <taxon>Batrachia</taxon>
        <taxon>Anura</taxon>
        <taxon>Neobatrachia</taxon>
        <taxon>Hyloidea</taxon>
        <taxon>Leptodactylidae</taxon>
        <taxon>Leiuperinae</taxon>
        <taxon>Engystomops</taxon>
    </lineage>
</organism>
<feature type="compositionally biased region" description="Low complexity" evidence="4">
    <location>
        <begin position="286"/>
        <end position="304"/>
    </location>
</feature>
<protein>
    <recommendedName>
        <fullName evidence="11">Rho GTPase activating protein 9</fullName>
    </recommendedName>
</protein>
<dbReference type="FunFam" id="1.10.555.10:FF:000030">
    <property type="entry name" value="rho GTPase-activating protein 9 isoform X1"/>
    <property type="match status" value="1"/>
</dbReference>
<dbReference type="Gene3D" id="2.30.29.30">
    <property type="entry name" value="Pleckstrin-homology domain (PH domain)/Phosphotyrosine-binding domain (PTB)"/>
    <property type="match status" value="1"/>
</dbReference>
<dbReference type="Gene3D" id="1.10.555.10">
    <property type="entry name" value="Rho GTPase activation protein"/>
    <property type="match status" value="1"/>
</dbReference>